<protein>
    <submittedName>
        <fullName evidence="1">Uncharacterized protein</fullName>
    </submittedName>
</protein>
<organism evidence="1 2">
    <name type="scientific">Cricetulus griseus</name>
    <name type="common">Chinese hamster</name>
    <name type="synonym">Cricetulus barabensis griseus</name>
    <dbReference type="NCBI Taxonomy" id="10029"/>
    <lineage>
        <taxon>Eukaryota</taxon>
        <taxon>Metazoa</taxon>
        <taxon>Chordata</taxon>
        <taxon>Craniata</taxon>
        <taxon>Vertebrata</taxon>
        <taxon>Euteleostomi</taxon>
        <taxon>Mammalia</taxon>
        <taxon>Eutheria</taxon>
        <taxon>Euarchontoglires</taxon>
        <taxon>Glires</taxon>
        <taxon>Rodentia</taxon>
        <taxon>Myomorpha</taxon>
        <taxon>Muroidea</taxon>
        <taxon>Cricetidae</taxon>
        <taxon>Cricetinae</taxon>
        <taxon>Cricetulus</taxon>
    </lineage>
</organism>
<evidence type="ECO:0000313" key="2">
    <source>
        <dbReference type="Proteomes" id="UP000001075"/>
    </source>
</evidence>
<sequence length="53" mass="6102">MDPGQLGSLGIADTSGDHRVLELGFRRRSCWHDVWETKPNLGLNFFMLNLRLM</sequence>
<dbReference type="InParanoid" id="G3HHD3"/>
<dbReference type="AlphaFoldDB" id="G3HHD3"/>
<proteinExistence type="predicted"/>
<reference evidence="2" key="1">
    <citation type="journal article" date="2011" name="Nat. Biotechnol.">
        <title>The genomic sequence of the Chinese hamster ovary (CHO)-K1 cell line.</title>
        <authorList>
            <person name="Xu X."/>
            <person name="Nagarajan H."/>
            <person name="Lewis N.E."/>
            <person name="Pan S."/>
            <person name="Cai Z."/>
            <person name="Liu X."/>
            <person name="Chen W."/>
            <person name="Xie M."/>
            <person name="Wang W."/>
            <person name="Hammond S."/>
            <person name="Andersen M.R."/>
            <person name="Neff N."/>
            <person name="Passarelli B."/>
            <person name="Koh W."/>
            <person name="Fan H.C."/>
            <person name="Wang J."/>
            <person name="Gui Y."/>
            <person name="Lee K.H."/>
            <person name="Betenbaugh M.J."/>
            <person name="Quake S.R."/>
            <person name="Famili I."/>
            <person name="Palsson B.O."/>
            <person name="Wang J."/>
        </authorList>
    </citation>
    <scope>NUCLEOTIDE SEQUENCE [LARGE SCALE GENOMIC DNA]</scope>
    <source>
        <strain evidence="2">CHO K1 cell line</strain>
    </source>
</reference>
<dbReference type="Proteomes" id="UP000001075">
    <property type="component" value="Unassembled WGS sequence"/>
</dbReference>
<gene>
    <name evidence="1" type="ORF">I79_010032</name>
</gene>
<evidence type="ECO:0000313" key="1">
    <source>
        <dbReference type="EMBL" id="EGW05466.1"/>
    </source>
</evidence>
<dbReference type="EMBL" id="JH000376">
    <property type="protein sequence ID" value="EGW05466.1"/>
    <property type="molecule type" value="Genomic_DNA"/>
</dbReference>
<name>G3HHD3_CRIGR</name>
<accession>G3HHD3</accession>